<sequence length="120" mass="13473">MVETSTPESKRIATADAARNVKASAKTNKQTKNLFVNKSSDSDMDLETVSMDKSSSDSELENDCVRLKEGSKFDEMTERVEEGSELEELRADEMTEKVEEGSELEELRADERTERVEEGS</sequence>
<protein>
    <submittedName>
        <fullName evidence="2">Uncharacterized protein</fullName>
    </submittedName>
</protein>
<dbReference type="AlphaFoldDB" id="A0AAV4CDB6"/>
<dbReference type="Proteomes" id="UP000735302">
    <property type="component" value="Unassembled WGS sequence"/>
</dbReference>
<feature type="compositionally biased region" description="Polar residues" evidence="1">
    <location>
        <begin position="25"/>
        <end position="39"/>
    </location>
</feature>
<name>A0AAV4CDB6_9GAST</name>
<dbReference type="EMBL" id="BLXT01006250">
    <property type="protein sequence ID" value="GFO30604.1"/>
    <property type="molecule type" value="Genomic_DNA"/>
</dbReference>
<organism evidence="2 3">
    <name type="scientific">Plakobranchus ocellatus</name>
    <dbReference type="NCBI Taxonomy" id="259542"/>
    <lineage>
        <taxon>Eukaryota</taxon>
        <taxon>Metazoa</taxon>
        <taxon>Spiralia</taxon>
        <taxon>Lophotrochozoa</taxon>
        <taxon>Mollusca</taxon>
        <taxon>Gastropoda</taxon>
        <taxon>Heterobranchia</taxon>
        <taxon>Euthyneura</taxon>
        <taxon>Panpulmonata</taxon>
        <taxon>Sacoglossa</taxon>
        <taxon>Placobranchoidea</taxon>
        <taxon>Plakobranchidae</taxon>
        <taxon>Plakobranchus</taxon>
    </lineage>
</organism>
<keyword evidence="3" id="KW-1185">Reference proteome</keyword>
<reference evidence="2 3" key="1">
    <citation type="journal article" date="2021" name="Elife">
        <title>Chloroplast acquisition without the gene transfer in kleptoplastic sea slugs, Plakobranchus ocellatus.</title>
        <authorList>
            <person name="Maeda T."/>
            <person name="Takahashi S."/>
            <person name="Yoshida T."/>
            <person name="Shimamura S."/>
            <person name="Takaki Y."/>
            <person name="Nagai Y."/>
            <person name="Toyoda A."/>
            <person name="Suzuki Y."/>
            <person name="Arimoto A."/>
            <person name="Ishii H."/>
            <person name="Satoh N."/>
            <person name="Nishiyama T."/>
            <person name="Hasebe M."/>
            <person name="Maruyama T."/>
            <person name="Minagawa J."/>
            <person name="Obokata J."/>
            <person name="Shigenobu S."/>
        </authorList>
    </citation>
    <scope>NUCLEOTIDE SEQUENCE [LARGE SCALE GENOMIC DNA]</scope>
</reference>
<feature type="region of interest" description="Disordered" evidence="1">
    <location>
        <begin position="1"/>
        <end position="62"/>
    </location>
</feature>
<comment type="caution">
    <text evidence="2">The sequence shown here is derived from an EMBL/GenBank/DDBJ whole genome shotgun (WGS) entry which is preliminary data.</text>
</comment>
<evidence type="ECO:0000313" key="3">
    <source>
        <dbReference type="Proteomes" id="UP000735302"/>
    </source>
</evidence>
<accession>A0AAV4CDB6</accession>
<evidence type="ECO:0000256" key="1">
    <source>
        <dbReference type="SAM" id="MobiDB-lite"/>
    </source>
</evidence>
<proteinExistence type="predicted"/>
<evidence type="ECO:0000313" key="2">
    <source>
        <dbReference type="EMBL" id="GFO30604.1"/>
    </source>
</evidence>
<gene>
    <name evidence="2" type="ORF">PoB_005710900</name>
</gene>
<feature type="region of interest" description="Disordered" evidence="1">
    <location>
        <begin position="74"/>
        <end position="120"/>
    </location>
</feature>